<proteinExistence type="predicted"/>
<keyword evidence="2" id="KW-1185">Reference proteome</keyword>
<reference evidence="1 2" key="1">
    <citation type="submission" date="2022-06" db="EMBL/GenBank/DDBJ databases">
        <title>Mycolicibacterium sp. CAU 1645 isolated from seawater.</title>
        <authorList>
            <person name="Kim W."/>
        </authorList>
    </citation>
    <scope>NUCLEOTIDE SEQUENCE [LARGE SCALE GENOMIC DNA]</scope>
    <source>
        <strain evidence="1 2">CAU 1645</strain>
    </source>
</reference>
<organism evidence="1 2">
    <name type="scientific">Mycolicibacterium arenosum</name>
    <dbReference type="NCBI Taxonomy" id="2952157"/>
    <lineage>
        <taxon>Bacteria</taxon>
        <taxon>Bacillati</taxon>
        <taxon>Actinomycetota</taxon>
        <taxon>Actinomycetes</taxon>
        <taxon>Mycobacteriales</taxon>
        <taxon>Mycobacteriaceae</taxon>
        <taxon>Mycolicibacterium</taxon>
    </lineage>
</organism>
<accession>A0ABT1M788</accession>
<evidence type="ECO:0008006" key="3">
    <source>
        <dbReference type="Google" id="ProtNLM"/>
    </source>
</evidence>
<gene>
    <name evidence="1" type="ORF">NM203_20915</name>
</gene>
<dbReference type="Proteomes" id="UP001651690">
    <property type="component" value="Unassembled WGS sequence"/>
</dbReference>
<sequence length="177" mass="19371">MDFAALRLTQRDGVTCGPSVAVVASAILNPAYGESLSGRAWFDAEQGRVHDAVNRIWPQRYGTTPMGVARAISERSGVRYRWRLWWGGRDRLTDVLAAVDAGRPVAMLVGRIVPRHWVLLVGRDRVRAPGVLACYEPSSGRVRGVELEAIRTATLTNVGFPRPYAFVLPSGSSAVTR</sequence>
<protein>
    <recommendedName>
        <fullName evidence="3">Peptidase C39-like domain-containing protein</fullName>
    </recommendedName>
</protein>
<evidence type="ECO:0000313" key="1">
    <source>
        <dbReference type="EMBL" id="MCP9274657.1"/>
    </source>
</evidence>
<dbReference type="RefSeq" id="WP_255062329.1">
    <property type="nucleotide sequence ID" value="NZ_JANDBD010000009.1"/>
</dbReference>
<comment type="caution">
    <text evidence="1">The sequence shown here is derived from an EMBL/GenBank/DDBJ whole genome shotgun (WGS) entry which is preliminary data.</text>
</comment>
<name>A0ABT1M788_9MYCO</name>
<evidence type="ECO:0000313" key="2">
    <source>
        <dbReference type="Proteomes" id="UP001651690"/>
    </source>
</evidence>
<dbReference type="EMBL" id="JANDBD010000009">
    <property type="protein sequence ID" value="MCP9274657.1"/>
    <property type="molecule type" value="Genomic_DNA"/>
</dbReference>